<organism evidence="4 5">
    <name type="scientific">Dibothriocephalus latus</name>
    <name type="common">Fish tapeworm</name>
    <name type="synonym">Diphyllobothrium latum</name>
    <dbReference type="NCBI Taxonomy" id="60516"/>
    <lineage>
        <taxon>Eukaryota</taxon>
        <taxon>Metazoa</taxon>
        <taxon>Spiralia</taxon>
        <taxon>Lophotrochozoa</taxon>
        <taxon>Platyhelminthes</taxon>
        <taxon>Cestoda</taxon>
        <taxon>Eucestoda</taxon>
        <taxon>Diphyllobothriidea</taxon>
        <taxon>Diphyllobothriidae</taxon>
        <taxon>Dibothriocephalus</taxon>
    </lineage>
</organism>
<dbReference type="PANTHER" id="PTHR48024">
    <property type="entry name" value="GEO13361P1-RELATED"/>
    <property type="match status" value="1"/>
</dbReference>
<dbReference type="InterPro" id="IPR035979">
    <property type="entry name" value="RBD_domain_sf"/>
</dbReference>
<evidence type="ECO:0000256" key="1">
    <source>
        <dbReference type="ARBA" id="ARBA00022884"/>
    </source>
</evidence>
<dbReference type="EMBL" id="UYRU01000604">
    <property type="protein sequence ID" value="VDK30426.1"/>
    <property type="molecule type" value="Genomic_DNA"/>
</dbReference>
<dbReference type="PROSITE" id="PS50102">
    <property type="entry name" value="RRM"/>
    <property type="match status" value="1"/>
</dbReference>
<dbReference type="GO" id="GO:0003723">
    <property type="term" value="F:RNA binding"/>
    <property type="evidence" value="ECO:0007669"/>
    <property type="project" value="UniProtKB-UniRule"/>
</dbReference>
<dbReference type="Pfam" id="PF00076">
    <property type="entry name" value="RRM_1"/>
    <property type="match status" value="1"/>
</dbReference>
<accession>A0A3P6NUC2</accession>
<dbReference type="InterPro" id="IPR050886">
    <property type="entry name" value="RNA-binding_reg"/>
</dbReference>
<proteinExistence type="predicted"/>
<keyword evidence="5" id="KW-1185">Reference proteome</keyword>
<dbReference type="Gene3D" id="3.30.70.330">
    <property type="match status" value="1"/>
</dbReference>
<keyword evidence="1 2" id="KW-0694">RNA-binding</keyword>
<dbReference type="AlphaFoldDB" id="A0A3P6NUC2"/>
<evidence type="ECO:0000256" key="2">
    <source>
        <dbReference type="PROSITE-ProRule" id="PRU00176"/>
    </source>
</evidence>
<feature type="non-terminal residue" evidence="4">
    <location>
        <position position="1"/>
    </location>
</feature>
<dbReference type="InterPro" id="IPR012677">
    <property type="entry name" value="Nucleotide-bd_a/b_plait_sf"/>
</dbReference>
<sequence>HYGKITLSASQDAKTANVVTSKKTIFVNNFKPDTTEDDLLAYFSKFGTIQRAKIITDKATGRSRGFGFVTFTDEKTLQGGVLEACHFLGVQLSFLPWPVLLPYGLISQTEWQRRLLQLGLE</sequence>
<dbReference type="SUPFAM" id="SSF54928">
    <property type="entry name" value="RNA-binding domain, RBD"/>
    <property type="match status" value="1"/>
</dbReference>
<reference evidence="4 5" key="1">
    <citation type="submission" date="2018-11" db="EMBL/GenBank/DDBJ databases">
        <authorList>
            <consortium name="Pathogen Informatics"/>
        </authorList>
    </citation>
    <scope>NUCLEOTIDE SEQUENCE [LARGE SCALE GENOMIC DNA]</scope>
</reference>
<dbReference type="InterPro" id="IPR000504">
    <property type="entry name" value="RRM_dom"/>
</dbReference>
<dbReference type="SMART" id="SM00360">
    <property type="entry name" value="RRM"/>
    <property type="match status" value="1"/>
</dbReference>
<dbReference type="Proteomes" id="UP000281553">
    <property type="component" value="Unassembled WGS sequence"/>
</dbReference>
<dbReference type="OrthoDB" id="1875751at2759"/>
<evidence type="ECO:0000313" key="5">
    <source>
        <dbReference type="Proteomes" id="UP000281553"/>
    </source>
</evidence>
<dbReference type="PANTHER" id="PTHR48024:SF56">
    <property type="entry name" value="HETEROGENEOUS NUCLEAR RIBONUCLEOPROTEIN A0"/>
    <property type="match status" value="1"/>
</dbReference>
<evidence type="ECO:0000313" key="4">
    <source>
        <dbReference type="EMBL" id="VDK30426.1"/>
    </source>
</evidence>
<evidence type="ECO:0000259" key="3">
    <source>
        <dbReference type="PROSITE" id="PS50102"/>
    </source>
</evidence>
<gene>
    <name evidence="4" type="ORF">DILT_LOCUS165</name>
</gene>
<feature type="domain" description="RRM" evidence="3">
    <location>
        <begin position="23"/>
        <end position="121"/>
    </location>
</feature>
<name>A0A3P6NUC2_DIBLA</name>
<dbReference type="SMR" id="A0A3P6NUC2"/>
<protein>
    <recommendedName>
        <fullName evidence="3">RRM domain-containing protein</fullName>
    </recommendedName>
</protein>